<gene>
    <name evidence="2" type="ORF">PGLA1383_LOCUS16501</name>
</gene>
<feature type="region of interest" description="Disordered" evidence="1">
    <location>
        <begin position="1"/>
        <end position="143"/>
    </location>
</feature>
<feature type="compositionally biased region" description="Acidic residues" evidence="1">
    <location>
        <begin position="45"/>
        <end position="65"/>
    </location>
</feature>
<dbReference type="EMBL" id="CAJNNV010010019">
    <property type="protein sequence ID" value="CAE8598087.1"/>
    <property type="molecule type" value="Genomic_DNA"/>
</dbReference>
<dbReference type="Proteomes" id="UP000654075">
    <property type="component" value="Unassembled WGS sequence"/>
</dbReference>
<dbReference type="OrthoDB" id="10512148at2759"/>
<reference evidence="2" key="1">
    <citation type="submission" date="2021-02" db="EMBL/GenBank/DDBJ databases">
        <authorList>
            <person name="Dougan E. K."/>
            <person name="Rhodes N."/>
            <person name="Thang M."/>
            <person name="Chan C."/>
        </authorList>
    </citation>
    <scope>NUCLEOTIDE SEQUENCE</scope>
</reference>
<evidence type="ECO:0000313" key="2">
    <source>
        <dbReference type="EMBL" id="CAE8598087.1"/>
    </source>
</evidence>
<feature type="compositionally biased region" description="Basic and acidic residues" evidence="1">
    <location>
        <begin position="98"/>
        <end position="112"/>
    </location>
</feature>
<accession>A0A813EIQ7</accession>
<name>A0A813EIQ7_POLGL</name>
<organism evidence="2 3">
    <name type="scientific">Polarella glacialis</name>
    <name type="common">Dinoflagellate</name>
    <dbReference type="NCBI Taxonomy" id="89957"/>
    <lineage>
        <taxon>Eukaryota</taxon>
        <taxon>Sar</taxon>
        <taxon>Alveolata</taxon>
        <taxon>Dinophyceae</taxon>
        <taxon>Suessiales</taxon>
        <taxon>Suessiaceae</taxon>
        <taxon>Polarella</taxon>
    </lineage>
</organism>
<sequence length="211" mass="22585">MLLSGAARRILHPKQLQGPDWAAAADPNGHGEEGEERPWDRGEDAAEAGEEEAGGEGGPEGDDEAMPGGANAQAALQSGKEREEEEEQPDSAESGQDSGERQPEKESEHKGLEGSGPRVTSPSTVSGDDDLTAGGLDLPNDSLEANMGLLDVDSLSIENIEFLLSKLVGSIDRGRAELREHPGGSPRRWRSWNPREAGDFTEVDAVEMHRW</sequence>
<dbReference type="AlphaFoldDB" id="A0A813EIQ7"/>
<evidence type="ECO:0000313" key="3">
    <source>
        <dbReference type="Proteomes" id="UP000654075"/>
    </source>
</evidence>
<comment type="caution">
    <text evidence="2">The sequence shown here is derived from an EMBL/GenBank/DDBJ whole genome shotgun (WGS) entry which is preliminary data.</text>
</comment>
<evidence type="ECO:0000256" key="1">
    <source>
        <dbReference type="SAM" id="MobiDB-lite"/>
    </source>
</evidence>
<keyword evidence="3" id="KW-1185">Reference proteome</keyword>
<feature type="compositionally biased region" description="Basic and acidic residues" evidence="1">
    <location>
        <begin position="29"/>
        <end position="44"/>
    </location>
</feature>
<proteinExistence type="predicted"/>
<protein>
    <submittedName>
        <fullName evidence="2">Uncharacterized protein</fullName>
    </submittedName>
</protein>
<feature type="non-terminal residue" evidence="2">
    <location>
        <position position="211"/>
    </location>
</feature>